<dbReference type="Proteomes" id="UP000178684">
    <property type="component" value="Unassembled WGS sequence"/>
</dbReference>
<dbReference type="Gene3D" id="3.30.700.10">
    <property type="entry name" value="Glycoprotein, Type 4 Pilin"/>
    <property type="match status" value="1"/>
</dbReference>
<evidence type="ECO:0000256" key="3">
    <source>
        <dbReference type="ARBA" id="ARBA00022692"/>
    </source>
</evidence>
<name>A0A1F5X4A8_9BACT</name>
<comment type="subcellular location">
    <subcellularLocation>
        <location evidence="1">Membrane</location>
        <topology evidence="1">Single-pass membrane protein</topology>
    </subcellularLocation>
</comment>
<dbReference type="PROSITE" id="PS00409">
    <property type="entry name" value="PROKAR_NTER_METHYL"/>
    <property type="match status" value="1"/>
</dbReference>
<evidence type="ECO:0008006" key="9">
    <source>
        <dbReference type="Google" id="ProtNLM"/>
    </source>
</evidence>
<accession>A0A1F5X4A8</accession>
<keyword evidence="4 6" id="KW-1133">Transmembrane helix</keyword>
<proteinExistence type="predicted"/>
<dbReference type="EMBL" id="MFIE01000014">
    <property type="protein sequence ID" value="OGF82720.1"/>
    <property type="molecule type" value="Genomic_DNA"/>
</dbReference>
<feature type="transmembrane region" description="Helical" evidence="6">
    <location>
        <begin position="6"/>
        <end position="27"/>
    </location>
</feature>
<keyword evidence="2" id="KW-0488">Methylation</keyword>
<organism evidence="7 8">
    <name type="scientific">Candidatus Giovannonibacteria bacterium RIFCSPLOWO2_01_FULL_46_13</name>
    <dbReference type="NCBI Taxonomy" id="1798352"/>
    <lineage>
        <taxon>Bacteria</taxon>
        <taxon>Candidatus Giovannoniibacteriota</taxon>
    </lineage>
</organism>
<evidence type="ECO:0000256" key="4">
    <source>
        <dbReference type="ARBA" id="ARBA00022989"/>
    </source>
</evidence>
<dbReference type="GO" id="GO:0015627">
    <property type="term" value="C:type II protein secretion system complex"/>
    <property type="evidence" value="ECO:0007669"/>
    <property type="project" value="InterPro"/>
</dbReference>
<evidence type="ECO:0000256" key="1">
    <source>
        <dbReference type="ARBA" id="ARBA00004167"/>
    </source>
</evidence>
<dbReference type="Pfam" id="PF07963">
    <property type="entry name" value="N_methyl"/>
    <property type="match status" value="1"/>
</dbReference>
<evidence type="ECO:0000313" key="7">
    <source>
        <dbReference type="EMBL" id="OGF82720.1"/>
    </source>
</evidence>
<gene>
    <name evidence="7" type="ORF">A3B18_00385</name>
</gene>
<dbReference type="InterPro" id="IPR045584">
    <property type="entry name" value="Pilin-like"/>
</dbReference>
<evidence type="ECO:0000256" key="6">
    <source>
        <dbReference type="SAM" id="Phobius"/>
    </source>
</evidence>
<reference evidence="7 8" key="1">
    <citation type="journal article" date="2016" name="Nat. Commun.">
        <title>Thousands of microbial genomes shed light on interconnected biogeochemical processes in an aquifer system.</title>
        <authorList>
            <person name="Anantharaman K."/>
            <person name="Brown C.T."/>
            <person name="Hug L.A."/>
            <person name="Sharon I."/>
            <person name="Castelle C.J."/>
            <person name="Probst A.J."/>
            <person name="Thomas B.C."/>
            <person name="Singh A."/>
            <person name="Wilkins M.J."/>
            <person name="Karaoz U."/>
            <person name="Brodie E.L."/>
            <person name="Williams K.H."/>
            <person name="Hubbard S.S."/>
            <person name="Banfield J.F."/>
        </authorList>
    </citation>
    <scope>NUCLEOTIDE SEQUENCE [LARGE SCALE GENOMIC DNA]</scope>
</reference>
<keyword evidence="3 6" id="KW-0812">Transmembrane</keyword>
<dbReference type="SUPFAM" id="SSF54523">
    <property type="entry name" value="Pili subunits"/>
    <property type="match status" value="1"/>
</dbReference>
<sequence length="186" mass="20619">MKNRGFTLLELLVVIAIIGIMASIIIVPLSNARAKSRDARRLSDQKQIQLALELYYNTNGRYPQRGEAQSGPENVGCGVNWCNLANDLALYISSLPNDPLGLQTAYRYFYDADSGDNYQTYGLMVKMESSSNYPLAANDGGHSTYAIYFEVGQQPRYCMEQYGGMGGNNGYWWNVTNPNLVCLGGN</sequence>
<evidence type="ECO:0000256" key="5">
    <source>
        <dbReference type="ARBA" id="ARBA00023136"/>
    </source>
</evidence>
<dbReference type="InterPro" id="IPR000983">
    <property type="entry name" value="Bac_GSPG_pilin"/>
</dbReference>
<keyword evidence="5 6" id="KW-0472">Membrane</keyword>
<protein>
    <recommendedName>
        <fullName evidence="9">Type II secretion system protein GspG C-terminal domain-containing protein</fullName>
    </recommendedName>
</protein>
<dbReference type="GO" id="GO:0015628">
    <property type="term" value="P:protein secretion by the type II secretion system"/>
    <property type="evidence" value="ECO:0007669"/>
    <property type="project" value="InterPro"/>
</dbReference>
<evidence type="ECO:0000256" key="2">
    <source>
        <dbReference type="ARBA" id="ARBA00022481"/>
    </source>
</evidence>
<dbReference type="PANTHER" id="PTHR30093">
    <property type="entry name" value="GENERAL SECRETION PATHWAY PROTEIN G"/>
    <property type="match status" value="1"/>
</dbReference>
<comment type="caution">
    <text evidence="7">The sequence shown here is derived from an EMBL/GenBank/DDBJ whole genome shotgun (WGS) entry which is preliminary data.</text>
</comment>
<dbReference type="PANTHER" id="PTHR30093:SF44">
    <property type="entry name" value="TYPE II SECRETION SYSTEM CORE PROTEIN G"/>
    <property type="match status" value="1"/>
</dbReference>
<dbReference type="AlphaFoldDB" id="A0A1F5X4A8"/>
<dbReference type="InterPro" id="IPR012902">
    <property type="entry name" value="N_methyl_site"/>
</dbReference>
<dbReference type="GO" id="GO:0016020">
    <property type="term" value="C:membrane"/>
    <property type="evidence" value="ECO:0007669"/>
    <property type="project" value="UniProtKB-SubCell"/>
</dbReference>
<dbReference type="NCBIfam" id="TIGR02532">
    <property type="entry name" value="IV_pilin_GFxxxE"/>
    <property type="match status" value="1"/>
</dbReference>
<dbReference type="PRINTS" id="PR00813">
    <property type="entry name" value="BCTERIALGSPG"/>
</dbReference>
<evidence type="ECO:0000313" key="8">
    <source>
        <dbReference type="Proteomes" id="UP000178684"/>
    </source>
</evidence>